<evidence type="ECO:0000313" key="3">
    <source>
        <dbReference type="Proteomes" id="UP000310016"/>
    </source>
</evidence>
<protein>
    <submittedName>
        <fullName evidence="2">Uncharacterized protein</fullName>
    </submittedName>
</protein>
<dbReference type="EMBL" id="SUMF01000008">
    <property type="protein sequence ID" value="TJZ73879.1"/>
    <property type="molecule type" value="Genomic_DNA"/>
</dbReference>
<proteinExistence type="predicted"/>
<evidence type="ECO:0000313" key="2">
    <source>
        <dbReference type="EMBL" id="TJZ73879.1"/>
    </source>
</evidence>
<name>A0A4U0PZ67_9NEIS</name>
<keyword evidence="1" id="KW-1133">Transmembrane helix</keyword>
<dbReference type="AlphaFoldDB" id="A0A4U0PZ67"/>
<dbReference type="OrthoDB" id="9880341at2"/>
<keyword evidence="1" id="KW-0472">Membrane</keyword>
<keyword evidence="1" id="KW-0812">Transmembrane</keyword>
<keyword evidence="3" id="KW-1185">Reference proteome</keyword>
<reference evidence="2 3" key="1">
    <citation type="submission" date="2019-04" db="EMBL/GenBank/DDBJ databases">
        <title>Chitiniphilus eburnea sp. nov., a novel chitinolytic bacterium isolated from aquaculture sludge.</title>
        <authorList>
            <person name="Sheng M."/>
        </authorList>
    </citation>
    <scope>NUCLEOTIDE SEQUENCE [LARGE SCALE GENOMIC DNA]</scope>
    <source>
        <strain evidence="2 3">HX-2-15</strain>
    </source>
</reference>
<accession>A0A4U0PZ67</accession>
<sequence length="90" mass="10141">MEIDTRINLGEICSAICIMAGLVWFAAGIEKRVALVEQQLSMQQAQQRERDERQDRQVAEGLAVLKSDLGEIKGSVNRLVDRELDRRSGK</sequence>
<organism evidence="2 3">
    <name type="scientific">Chitiniphilus eburneus</name>
    <dbReference type="NCBI Taxonomy" id="2571148"/>
    <lineage>
        <taxon>Bacteria</taxon>
        <taxon>Pseudomonadati</taxon>
        <taxon>Pseudomonadota</taxon>
        <taxon>Betaproteobacteria</taxon>
        <taxon>Neisseriales</taxon>
        <taxon>Chitinibacteraceae</taxon>
        <taxon>Chitiniphilus</taxon>
    </lineage>
</organism>
<gene>
    <name evidence="2" type="ORF">FAZ21_09695</name>
</gene>
<dbReference type="Proteomes" id="UP000310016">
    <property type="component" value="Unassembled WGS sequence"/>
</dbReference>
<feature type="transmembrane region" description="Helical" evidence="1">
    <location>
        <begin position="12"/>
        <end position="29"/>
    </location>
</feature>
<comment type="caution">
    <text evidence="2">The sequence shown here is derived from an EMBL/GenBank/DDBJ whole genome shotgun (WGS) entry which is preliminary data.</text>
</comment>
<dbReference type="RefSeq" id="WP_136773241.1">
    <property type="nucleotide sequence ID" value="NZ_SUMF01000008.1"/>
</dbReference>
<evidence type="ECO:0000256" key="1">
    <source>
        <dbReference type="SAM" id="Phobius"/>
    </source>
</evidence>